<keyword evidence="3" id="KW-1185">Reference proteome</keyword>
<name>A0ABQ9HJN9_9NEOP</name>
<accession>A0ABQ9HJN9</accession>
<keyword evidence="1" id="KW-0812">Transmembrane</keyword>
<dbReference type="EMBL" id="JARBHB010000005">
    <property type="protein sequence ID" value="KAJ8884452.1"/>
    <property type="molecule type" value="Genomic_DNA"/>
</dbReference>
<feature type="transmembrane region" description="Helical" evidence="1">
    <location>
        <begin position="32"/>
        <end position="53"/>
    </location>
</feature>
<dbReference type="Proteomes" id="UP001159363">
    <property type="component" value="Chromosome 4"/>
</dbReference>
<protein>
    <submittedName>
        <fullName evidence="2">Uncharacterized protein</fullName>
    </submittedName>
</protein>
<evidence type="ECO:0000313" key="3">
    <source>
        <dbReference type="Proteomes" id="UP001159363"/>
    </source>
</evidence>
<proteinExistence type="predicted"/>
<reference evidence="2 3" key="1">
    <citation type="submission" date="2023-02" db="EMBL/GenBank/DDBJ databases">
        <title>LHISI_Scaffold_Assembly.</title>
        <authorList>
            <person name="Stuart O.P."/>
            <person name="Cleave R."/>
            <person name="Magrath M.J.L."/>
            <person name="Mikheyev A.S."/>
        </authorList>
    </citation>
    <scope>NUCLEOTIDE SEQUENCE [LARGE SCALE GENOMIC DNA]</scope>
    <source>
        <strain evidence="2">Daus_M_001</strain>
        <tissue evidence="2">Leg muscle</tissue>
    </source>
</reference>
<keyword evidence="1" id="KW-1133">Transmembrane helix</keyword>
<organism evidence="2 3">
    <name type="scientific">Dryococelus australis</name>
    <dbReference type="NCBI Taxonomy" id="614101"/>
    <lineage>
        <taxon>Eukaryota</taxon>
        <taxon>Metazoa</taxon>
        <taxon>Ecdysozoa</taxon>
        <taxon>Arthropoda</taxon>
        <taxon>Hexapoda</taxon>
        <taxon>Insecta</taxon>
        <taxon>Pterygota</taxon>
        <taxon>Neoptera</taxon>
        <taxon>Polyneoptera</taxon>
        <taxon>Phasmatodea</taxon>
        <taxon>Verophasmatodea</taxon>
        <taxon>Anareolatae</taxon>
        <taxon>Phasmatidae</taxon>
        <taxon>Eurycanthinae</taxon>
        <taxon>Dryococelus</taxon>
    </lineage>
</organism>
<gene>
    <name evidence="2" type="ORF">PR048_016309</name>
</gene>
<evidence type="ECO:0000256" key="1">
    <source>
        <dbReference type="SAM" id="Phobius"/>
    </source>
</evidence>
<evidence type="ECO:0000313" key="2">
    <source>
        <dbReference type="EMBL" id="KAJ8884452.1"/>
    </source>
</evidence>
<sequence length="69" mass="7741">MKYASLNESPLRQEELDKLGIVDSLLATKTTWMVFLVASAVVLVIVLLILLFLRKRIIIAIALIEESSK</sequence>
<keyword evidence="1" id="KW-0472">Membrane</keyword>
<comment type="caution">
    <text evidence="2">The sequence shown here is derived from an EMBL/GenBank/DDBJ whole genome shotgun (WGS) entry which is preliminary data.</text>
</comment>